<proteinExistence type="predicted"/>
<comment type="caution">
    <text evidence="1">The sequence shown here is derived from an EMBL/GenBank/DDBJ whole genome shotgun (WGS) entry which is preliminary data.</text>
</comment>
<dbReference type="AlphaFoldDB" id="A0AAV3YFF6"/>
<dbReference type="Proteomes" id="UP000735302">
    <property type="component" value="Unassembled WGS sequence"/>
</dbReference>
<sequence>MDRRFPLSGIEFQIATISCGTVTKLEHLDTKFVGLVWVVDSELEGKKTLLKLAFNRSIKGQILKMGSWLGWSRGGCSSLLVRCKKDRRRLNLS</sequence>
<dbReference type="EMBL" id="BLXT01000847">
    <property type="protein sequence ID" value="GFN80872.1"/>
    <property type="molecule type" value="Genomic_DNA"/>
</dbReference>
<organism evidence="1 2">
    <name type="scientific">Plakobranchus ocellatus</name>
    <dbReference type="NCBI Taxonomy" id="259542"/>
    <lineage>
        <taxon>Eukaryota</taxon>
        <taxon>Metazoa</taxon>
        <taxon>Spiralia</taxon>
        <taxon>Lophotrochozoa</taxon>
        <taxon>Mollusca</taxon>
        <taxon>Gastropoda</taxon>
        <taxon>Heterobranchia</taxon>
        <taxon>Euthyneura</taxon>
        <taxon>Panpulmonata</taxon>
        <taxon>Sacoglossa</taxon>
        <taxon>Placobranchoidea</taxon>
        <taxon>Plakobranchidae</taxon>
        <taxon>Plakobranchus</taxon>
    </lineage>
</organism>
<gene>
    <name evidence="1" type="ORF">PoB_000737800</name>
</gene>
<evidence type="ECO:0000313" key="2">
    <source>
        <dbReference type="Proteomes" id="UP000735302"/>
    </source>
</evidence>
<protein>
    <submittedName>
        <fullName evidence="1">Uncharacterized protein</fullName>
    </submittedName>
</protein>
<evidence type="ECO:0000313" key="1">
    <source>
        <dbReference type="EMBL" id="GFN80872.1"/>
    </source>
</evidence>
<name>A0AAV3YFF6_9GAST</name>
<accession>A0AAV3YFF6</accession>
<keyword evidence="2" id="KW-1185">Reference proteome</keyword>
<reference evidence="1 2" key="1">
    <citation type="journal article" date="2021" name="Elife">
        <title>Chloroplast acquisition without the gene transfer in kleptoplastic sea slugs, Plakobranchus ocellatus.</title>
        <authorList>
            <person name="Maeda T."/>
            <person name="Takahashi S."/>
            <person name="Yoshida T."/>
            <person name="Shimamura S."/>
            <person name="Takaki Y."/>
            <person name="Nagai Y."/>
            <person name="Toyoda A."/>
            <person name="Suzuki Y."/>
            <person name="Arimoto A."/>
            <person name="Ishii H."/>
            <person name="Satoh N."/>
            <person name="Nishiyama T."/>
            <person name="Hasebe M."/>
            <person name="Maruyama T."/>
            <person name="Minagawa J."/>
            <person name="Obokata J."/>
            <person name="Shigenobu S."/>
        </authorList>
    </citation>
    <scope>NUCLEOTIDE SEQUENCE [LARGE SCALE GENOMIC DNA]</scope>
</reference>